<evidence type="ECO:0000313" key="3">
    <source>
        <dbReference type="Proteomes" id="UP000181976"/>
    </source>
</evidence>
<dbReference type="Proteomes" id="UP000181976">
    <property type="component" value="Unassembled WGS sequence"/>
</dbReference>
<dbReference type="SUPFAM" id="SSF49464">
    <property type="entry name" value="Carboxypeptidase regulatory domain-like"/>
    <property type="match status" value="1"/>
</dbReference>
<gene>
    <name evidence="2" type="ORF">SAMN05444380_10948</name>
</gene>
<dbReference type="InParanoid" id="A0A1I1ZA80"/>
<dbReference type="OrthoDB" id="603275at2"/>
<protein>
    <submittedName>
        <fullName evidence="2">CarboxypepD_reg-like domain-containing protein</fullName>
    </submittedName>
</protein>
<dbReference type="RefSeq" id="WP_010526367.1">
    <property type="nucleotide sequence ID" value="NZ_AFSL01000008.1"/>
</dbReference>
<dbReference type="EMBL" id="FONA01000009">
    <property type="protein sequence ID" value="SFE28671.1"/>
    <property type="molecule type" value="Genomic_DNA"/>
</dbReference>
<evidence type="ECO:0000313" key="2">
    <source>
        <dbReference type="EMBL" id="SFE28671.1"/>
    </source>
</evidence>
<organism evidence="2 3">
    <name type="scientific">Thermophagus xiamenensis</name>
    <dbReference type="NCBI Taxonomy" id="385682"/>
    <lineage>
        <taxon>Bacteria</taxon>
        <taxon>Pseudomonadati</taxon>
        <taxon>Bacteroidota</taxon>
        <taxon>Bacteroidia</taxon>
        <taxon>Marinilabiliales</taxon>
        <taxon>Marinilabiliaceae</taxon>
        <taxon>Thermophagus</taxon>
    </lineage>
</organism>
<feature type="signal peptide" evidence="1">
    <location>
        <begin position="1"/>
        <end position="20"/>
    </location>
</feature>
<keyword evidence="1" id="KW-0732">Signal</keyword>
<feature type="chain" id="PRO_5010202193" evidence="1">
    <location>
        <begin position="21"/>
        <end position="120"/>
    </location>
</feature>
<evidence type="ECO:0000256" key="1">
    <source>
        <dbReference type="SAM" id="SignalP"/>
    </source>
</evidence>
<name>A0A1I1ZA80_9BACT</name>
<accession>A0A1I1ZA80</accession>
<dbReference type="eggNOG" id="ENOG502ZTC4">
    <property type="taxonomic scope" value="Bacteria"/>
</dbReference>
<dbReference type="AlphaFoldDB" id="A0A1I1ZA80"/>
<proteinExistence type="predicted"/>
<dbReference type="STRING" id="385682.SAMN05444380_10948"/>
<keyword evidence="3" id="KW-1185">Reference proteome</keyword>
<dbReference type="Gene3D" id="2.60.40.1120">
    <property type="entry name" value="Carboxypeptidase-like, regulatory domain"/>
    <property type="match status" value="1"/>
</dbReference>
<reference evidence="2 3" key="1">
    <citation type="submission" date="2016-10" db="EMBL/GenBank/DDBJ databases">
        <authorList>
            <person name="de Groot N.N."/>
        </authorList>
    </citation>
    <scope>NUCLEOTIDE SEQUENCE [LARGE SCALE GENOMIC DNA]</scope>
    <source>
        <strain evidence="2 3">DSM 19012</strain>
    </source>
</reference>
<dbReference type="InterPro" id="IPR008969">
    <property type="entry name" value="CarboxyPept-like_regulatory"/>
</dbReference>
<dbReference type="Pfam" id="PF13715">
    <property type="entry name" value="CarbopepD_reg_2"/>
    <property type="match status" value="1"/>
</dbReference>
<sequence length="120" mass="13110">MKAIVIVLVLAFSTSAGLKASSDNENKRNDKSIAVNNIISGTIIDEITGEALTGVEVKLKGSTTKTYTDFDGKFHFDKIKPGNYSIEANIISYQPIIREIQVNPDEMHDLNLELAPVATE</sequence>